<accession>A0A438CUC5</accession>
<dbReference type="GO" id="GO:0016102">
    <property type="term" value="P:diterpenoid biosynthetic process"/>
    <property type="evidence" value="ECO:0007669"/>
    <property type="project" value="InterPro"/>
</dbReference>
<dbReference type="SFLD" id="SFLDS00005">
    <property type="entry name" value="Isoprenoid_Synthase_Type_I"/>
    <property type="match status" value="1"/>
</dbReference>
<dbReference type="InterPro" id="IPR001906">
    <property type="entry name" value="Terpene_synth_N"/>
</dbReference>
<feature type="domain" description="Terpene synthase N-terminal" evidence="4">
    <location>
        <begin position="15"/>
        <end position="207"/>
    </location>
</feature>
<dbReference type="InterPro" id="IPR008930">
    <property type="entry name" value="Terpenoid_cyclase/PrenylTrfase"/>
</dbReference>
<sequence>MTKSRRSAHYQPAFWSYNFVESLKKREEICDGSVKELEKMYEDRARKLEDEVKWMIHEKSAEPLTLLEFIDDIQRLGLGYRFENDIKRSLDKILLLEGSNAGKGESLHHTALRFRILKQHGYKVTQGTCIFEILFWKCIEAFTNCNGNFKPCLCKDVKGMLSLYEASYLALEGETLLHEAMVFTKRHLKALGGNMDKSLEELVNHAMELPLHHRMPRLEIDDFNMVQSTLQDELKDMFKWWKDMGLANKLHFARDRLMECFFSAVGMAFKPEFSKCRKGLTKVTAFISTIDDVYDVYGSLDELELFTDAITRWDINMVNNLPDYMKLCFLALYNTVNEMAYHTLKEQGHNILPYLTKAWADLCKVFLVEAKWGHKEYIPTFEEYLENGWRSASGVAILIHAYFLMSKNITKEALAELERGESANSISCYMHQTGVSEESAREHMKILIGESWKKMNKVREPDYDSPFSKPFMEIAFNLARISQCTYQYGDAHGAPDARSRQRVLSLIIEPIPLNLKK</sequence>
<comment type="cofactor">
    <cofactor evidence="1">
        <name>Mg(2+)</name>
        <dbReference type="ChEBI" id="CHEBI:18420"/>
    </cofactor>
</comment>
<dbReference type="PANTHER" id="PTHR31225">
    <property type="entry name" value="OS04G0344100 PROTEIN-RELATED"/>
    <property type="match status" value="1"/>
</dbReference>
<dbReference type="Pfam" id="PF03936">
    <property type="entry name" value="Terpene_synth_C"/>
    <property type="match status" value="2"/>
</dbReference>
<dbReference type="InterPro" id="IPR036965">
    <property type="entry name" value="Terpene_synth_N_sf"/>
</dbReference>
<dbReference type="EMBL" id="QGNW01001983">
    <property type="protein sequence ID" value="RVW26799.1"/>
    <property type="molecule type" value="Genomic_DNA"/>
</dbReference>
<dbReference type="SUPFAM" id="SSF48239">
    <property type="entry name" value="Terpenoid cyclases/Protein prenyltransferases"/>
    <property type="match status" value="1"/>
</dbReference>
<dbReference type="InterPro" id="IPR005630">
    <property type="entry name" value="Terpene_synthase_metal-bd"/>
</dbReference>
<keyword evidence="2" id="KW-0479">Metal-binding</keyword>
<dbReference type="Pfam" id="PF01397">
    <property type="entry name" value="Terpene_synth"/>
    <property type="match status" value="1"/>
</dbReference>
<gene>
    <name evidence="6" type="primary">TPS12</name>
    <name evidence="6" type="ORF">CK203_099713</name>
</gene>
<dbReference type="InterPro" id="IPR044814">
    <property type="entry name" value="Terpene_cyclase_plant_C1"/>
</dbReference>
<evidence type="ECO:0000256" key="1">
    <source>
        <dbReference type="ARBA" id="ARBA00001946"/>
    </source>
</evidence>
<dbReference type="Gene3D" id="1.50.10.130">
    <property type="entry name" value="Terpene synthase, N-terminal domain"/>
    <property type="match status" value="1"/>
</dbReference>
<evidence type="ECO:0000313" key="6">
    <source>
        <dbReference type="EMBL" id="RVW26799.1"/>
    </source>
</evidence>
<evidence type="ECO:0000259" key="5">
    <source>
        <dbReference type="Pfam" id="PF03936"/>
    </source>
</evidence>
<dbReference type="InterPro" id="IPR034741">
    <property type="entry name" value="Terpene_cyclase-like_1_C"/>
</dbReference>
<dbReference type="PANTHER" id="PTHR31225:SF252">
    <property type="entry name" value="TERPENE SYNTHASE 12-RELATED"/>
    <property type="match status" value="1"/>
</dbReference>
<dbReference type="InterPro" id="IPR050148">
    <property type="entry name" value="Terpene_synthase-like"/>
</dbReference>
<name>A0A438CUC5_VITVI</name>
<organism evidence="6 7">
    <name type="scientific">Vitis vinifera</name>
    <name type="common">Grape</name>
    <dbReference type="NCBI Taxonomy" id="29760"/>
    <lineage>
        <taxon>Eukaryota</taxon>
        <taxon>Viridiplantae</taxon>
        <taxon>Streptophyta</taxon>
        <taxon>Embryophyta</taxon>
        <taxon>Tracheophyta</taxon>
        <taxon>Spermatophyta</taxon>
        <taxon>Magnoliopsida</taxon>
        <taxon>eudicotyledons</taxon>
        <taxon>Gunneridae</taxon>
        <taxon>Pentapetalae</taxon>
        <taxon>rosids</taxon>
        <taxon>Vitales</taxon>
        <taxon>Vitaceae</taxon>
        <taxon>Viteae</taxon>
        <taxon>Vitis</taxon>
    </lineage>
</organism>
<dbReference type="SFLD" id="SFLDG01019">
    <property type="entry name" value="Terpene_Cyclase_Like_1_C_Termi"/>
    <property type="match status" value="1"/>
</dbReference>
<evidence type="ECO:0000259" key="4">
    <source>
        <dbReference type="Pfam" id="PF01397"/>
    </source>
</evidence>
<evidence type="ECO:0000256" key="2">
    <source>
        <dbReference type="ARBA" id="ARBA00022723"/>
    </source>
</evidence>
<dbReference type="CDD" id="cd00684">
    <property type="entry name" value="Terpene_cyclase_plant_C1"/>
    <property type="match status" value="1"/>
</dbReference>
<keyword evidence="3" id="KW-0460">Magnesium</keyword>
<evidence type="ECO:0000313" key="7">
    <source>
        <dbReference type="Proteomes" id="UP000288805"/>
    </source>
</evidence>
<dbReference type="Proteomes" id="UP000288805">
    <property type="component" value="Unassembled WGS sequence"/>
</dbReference>
<dbReference type="SUPFAM" id="SSF48576">
    <property type="entry name" value="Terpenoid synthases"/>
    <property type="match status" value="1"/>
</dbReference>
<dbReference type="GO" id="GO:0000287">
    <property type="term" value="F:magnesium ion binding"/>
    <property type="evidence" value="ECO:0007669"/>
    <property type="project" value="InterPro"/>
</dbReference>
<reference evidence="6 7" key="1">
    <citation type="journal article" date="2018" name="PLoS Genet.">
        <title>Population sequencing reveals clonal diversity and ancestral inbreeding in the grapevine cultivar Chardonnay.</title>
        <authorList>
            <person name="Roach M.J."/>
            <person name="Johnson D.L."/>
            <person name="Bohlmann J."/>
            <person name="van Vuuren H.J."/>
            <person name="Jones S.J."/>
            <person name="Pretorius I.S."/>
            <person name="Schmidt S.A."/>
            <person name="Borneman A.R."/>
        </authorList>
    </citation>
    <scope>NUCLEOTIDE SEQUENCE [LARGE SCALE GENOMIC DNA]</scope>
    <source>
        <strain evidence="7">cv. Chardonnay</strain>
        <tissue evidence="6">Leaf</tissue>
    </source>
</reference>
<dbReference type="AlphaFoldDB" id="A0A438CUC5"/>
<evidence type="ECO:0000256" key="3">
    <source>
        <dbReference type="ARBA" id="ARBA00022842"/>
    </source>
</evidence>
<feature type="domain" description="Terpene synthase metal-binding" evidence="5">
    <location>
        <begin position="416"/>
        <end position="454"/>
    </location>
</feature>
<dbReference type="InterPro" id="IPR008949">
    <property type="entry name" value="Isoprenoid_synthase_dom_sf"/>
</dbReference>
<protein>
    <submittedName>
        <fullName evidence="6">Putative terpene synthase 12</fullName>
    </submittedName>
</protein>
<dbReference type="GO" id="GO:0010333">
    <property type="term" value="F:terpene synthase activity"/>
    <property type="evidence" value="ECO:0007669"/>
    <property type="project" value="InterPro"/>
</dbReference>
<feature type="domain" description="Terpene synthase metal-binding" evidence="5">
    <location>
        <begin position="242"/>
        <end position="414"/>
    </location>
</feature>
<comment type="caution">
    <text evidence="6">The sequence shown here is derived from an EMBL/GenBank/DDBJ whole genome shotgun (WGS) entry which is preliminary data.</text>
</comment>
<proteinExistence type="predicted"/>
<dbReference type="Gene3D" id="1.10.600.10">
    <property type="entry name" value="Farnesyl Diphosphate Synthase"/>
    <property type="match status" value="3"/>
</dbReference>